<dbReference type="RefSeq" id="WP_069922906.1">
    <property type="nucleotide sequence ID" value="NZ_MEHK01000001.1"/>
</dbReference>
<feature type="region of interest" description="Disordered" evidence="4">
    <location>
        <begin position="91"/>
        <end position="110"/>
    </location>
</feature>
<dbReference type="InterPro" id="IPR001242">
    <property type="entry name" value="Condensation_dom"/>
</dbReference>
<dbReference type="InterPro" id="IPR020806">
    <property type="entry name" value="PKS_PP-bd"/>
</dbReference>
<dbReference type="Pfam" id="PF00668">
    <property type="entry name" value="Condensation"/>
    <property type="match status" value="1"/>
</dbReference>
<dbReference type="GO" id="GO:0047527">
    <property type="term" value="F:2,3-dihydroxybenzoate-serine ligase activity"/>
    <property type="evidence" value="ECO:0007669"/>
    <property type="project" value="TreeGrafter"/>
</dbReference>
<comment type="cofactor">
    <cofactor evidence="1">
        <name>pantetheine 4'-phosphate</name>
        <dbReference type="ChEBI" id="CHEBI:47942"/>
    </cofactor>
</comment>
<dbReference type="PANTHER" id="PTHR45527">
    <property type="entry name" value="NONRIBOSOMAL PEPTIDE SYNTHETASE"/>
    <property type="match status" value="1"/>
</dbReference>
<dbReference type="InterPro" id="IPR036736">
    <property type="entry name" value="ACP-like_sf"/>
</dbReference>
<evidence type="ECO:0000256" key="4">
    <source>
        <dbReference type="SAM" id="MobiDB-lite"/>
    </source>
</evidence>
<dbReference type="AlphaFoldDB" id="A0A1E5PYT9"/>
<dbReference type="SUPFAM" id="SSF47336">
    <property type="entry name" value="ACP-like"/>
    <property type="match status" value="1"/>
</dbReference>
<dbReference type="PANTHER" id="PTHR45527:SF1">
    <property type="entry name" value="FATTY ACID SYNTHASE"/>
    <property type="match status" value="1"/>
</dbReference>
<evidence type="ECO:0000259" key="5">
    <source>
        <dbReference type="PROSITE" id="PS50075"/>
    </source>
</evidence>
<reference evidence="6 7" key="1">
    <citation type="submission" date="2016-08" db="EMBL/GenBank/DDBJ databases">
        <title>The complete genome of Streptomyces subrutilus 10-1-1.</title>
        <authorList>
            <person name="Chen X."/>
        </authorList>
    </citation>
    <scope>NUCLEOTIDE SEQUENCE [LARGE SCALE GENOMIC DNA]</scope>
    <source>
        <strain evidence="6 7">10-1-1</strain>
    </source>
</reference>
<evidence type="ECO:0000256" key="1">
    <source>
        <dbReference type="ARBA" id="ARBA00001957"/>
    </source>
</evidence>
<dbReference type="GO" id="GO:0043041">
    <property type="term" value="P:amino acid activation for nonribosomal peptide biosynthetic process"/>
    <property type="evidence" value="ECO:0007669"/>
    <property type="project" value="TreeGrafter"/>
</dbReference>
<dbReference type="PROSITE" id="PS50075">
    <property type="entry name" value="CARRIER"/>
    <property type="match status" value="1"/>
</dbReference>
<dbReference type="Pfam" id="PF00550">
    <property type="entry name" value="PP-binding"/>
    <property type="match status" value="1"/>
</dbReference>
<dbReference type="OrthoDB" id="4022480at2"/>
<proteinExistence type="predicted"/>
<feature type="domain" description="Carrier" evidence="5">
    <location>
        <begin position="13"/>
        <end position="88"/>
    </location>
</feature>
<protein>
    <recommendedName>
        <fullName evidence="5">Carrier domain-containing protein</fullName>
    </recommendedName>
</protein>
<dbReference type="EMBL" id="MEHK01000001">
    <property type="protein sequence ID" value="OEJ34715.1"/>
    <property type="molecule type" value="Genomic_DNA"/>
</dbReference>
<dbReference type="GO" id="GO:0008610">
    <property type="term" value="P:lipid biosynthetic process"/>
    <property type="evidence" value="ECO:0007669"/>
    <property type="project" value="UniProtKB-ARBA"/>
</dbReference>
<dbReference type="GO" id="GO:0031177">
    <property type="term" value="F:phosphopantetheine binding"/>
    <property type="evidence" value="ECO:0007669"/>
    <property type="project" value="InterPro"/>
</dbReference>
<dbReference type="GO" id="GO:0009366">
    <property type="term" value="C:enterobactin synthetase complex"/>
    <property type="evidence" value="ECO:0007669"/>
    <property type="project" value="TreeGrafter"/>
</dbReference>
<accession>A0A1E5PYT9</accession>
<dbReference type="GO" id="GO:0009239">
    <property type="term" value="P:enterobactin biosynthetic process"/>
    <property type="evidence" value="ECO:0007669"/>
    <property type="project" value="TreeGrafter"/>
</dbReference>
<dbReference type="SMART" id="SM00823">
    <property type="entry name" value="PKS_PP"/>
    <property type="match status" value="1"/>
</dbReference>
<evidence type="ECO:0000256" key="2">
    <source>
        <dbReference type="ARBA" id="ARBA00022450"/>
    </source>
</evidence>
<evidence type="ECO:0000313" key="7">
    <source>
        <dbReference type="Proteomes" id="UP000095705"/>
    </source>
</evidence>
<keyword evidence="7" id="KW-1185">Reference proteome</keyword>
<dbReference type="STRING" id="36818.BGK67_28275"/>
<dbReference type="SUPFAM" id="SSF52777">
    <property type="entry name" value="CoA-dependent acyltransferases"/>
    <property type="match status" value="2"/>
</dbReference>
<dbReference type="Gene3D" id="3.30.559.10">
    <property type="entry name" value="Chloramphenicol acetyltransferase-like domain"/>
    <property type="match status" value="1"/>
</dbReference>
<dbReference type="InterPro" id="IPR009081">
    <property type="entry name" value="PP-bd_ACP"/>
</dbReference>
<evidence type="ECO:0000256" key="3">
    <source>
        <dbReference type="ARBA" id="ARBA00022553"/>
    </source>
</evidence>
<dbReference type="Gene3D" id="1.10.1200.10">
    <property type="entry name" value="ACP-like"/>
    <property type="match status" value="1"/>
</dbReference>
<dbReference type="GO" id="GO:0005829">
    <property type="term" value="C:cytosol"/>
    <property type="evidence" value="ECO:0007669"/>
    <property type="project" value="TreeGrafter"/>
</dbReference>
<keyword evidence="2" id="KW-0596">Phosphopantetheine</keyword>
<keyword evidence="3" id="KW-0597">Phosphoprotein</keyword>
<sequence length="542" mass="57992">MTSDTALRHRATPAGPDLTQRLCELFATALELDDVTPDTDFFVAGGHSLSALDLAVAVEAAFGVRVRVRDVFDAATPALLAARLAELVPGGGESAEPAAPLPRPTAALPGTGVSEATRWLWLERQRGEADSGAYTVPCLLEGEGAVDPDKLGAALAALARRHPALRTVFVEAQGEPRALLTDEVPPLEVVDLRGDEAGDTRFDSLVDERLTVPFDPSTGPLTRTTLFLRADARWSLLLLADHLVCDGRSLEILATQLVAAYADPAAARPAEDRPAHRPTGQEAALDHWRRVLLPPPAPLPLPVSGPRARRAGSATGMAVREIAPDQLRRLTDLGRRHHAGAFVPLAAAVARTLAGITGSTDICLGTPVDRRARLGAQDAVGFHVATVPLRLEVREEAAADDLVRQVAQRTVDAVDHSEVAFDTLVAALAPPRSPGRPPFFDVWVALYPRIDTGPCAPEGIALRGGPIPQRVGMFELSFQFVEHADGMRLWLQYDTERYAADTAERIAGRLGEELARLLRDPAEPAAEDAPARRAFGGFRFDA</sequence>
<evidence type="ECO:0000313" key="6">
    <source>
        <dbReference type="EMBL" id="OEJ34715.1"/>
    </source>
</evidence>
<dbReference type="InterPro" id="IPR023213">
    <property type="entry name" value="CAT-like_dom_sf"/>
</dbReference>
<name>A0A1E5PYT9_9ACTN</name>
<comment type="caution">
    <text evidence="6">The sequence shown here is derived from an EMBL/GenBank/DDBJ whole genome shotgun (WGS) entry which is preliminary data.</text>
</comment>
<gene>
    <name evidence="6" type="ORF">BGK67_28275</name>
</gene>
<dbReference type="Proteomes" id="UP000095705">
    <property type="component" value="Unassembled WGS sequence"/>
</dbReference>
<dbReference type="Gene3D" id="3.30.559.30">
    <property type="entry name" value="Nonribosomal peptide synthetase, condensation domain"/>
    <property type="match status" value="1"/>
</dbReference>
<organism evidence="6 7">
    <name type="scientific">Streptomyces subrutilus</name>
    <dbReference type="NCBI Taxonomy" id="36818"/>
    <lineage>
        <taxon>Bacteria</taxon>
        <taxon>Bacillati</taxon>
        <taxon>Actinomycetota</taxon>
        <taxon>Actinomycetes</taxon>
        <taxon>Kitasatosporales</taxon>
        <taxon>Streptomycetaceae</taxon>
        <taxon>Streptomyces</taxon>
    </lineage>
</organism>